<dbReference type="PANTHER" id="PTHR13683">
    <property type="entry name" value="ASPARTYL PROTEASES"/>
    <property type="match status" value="1"/>
</dbReference>
<dbReference type="EnsemblPlants" id="LPERR06G10710.1">
    <property type="protein sequence ID" value="LPERR06G10710.1"/>
    <property type="gene ID" value="LPERR06G10710"/>
</dbReference>
<evidence type="ECO:0000313" key="3">
    <source>
        <dbReference type="EnsemblPlants" id="LPERR06G10710.1"/>
    </source>
</evidence>
<dbReference type="InterPro" id="IPR001461">
    <property type="entry name" value="Aspartic_peptidase_A1"/>
</dbReference>
<organism evidence="3 4">
    <name type="scientific">Leersia perrieri</name>
    <dbReference type="NCBI Taxonomy" id="77586"/>
    <lineage>
        <taxon>Eukaryota</taxon>
        <taxon>Viridiplantae</taxon>
        <taxon>Streptophyta</taxon>
        <taxon>Embryophyta</taxon>
        <taxon>Tracheophyta</taxon>
        <taxon>Spermatophyta</taxon>
        <taxon>Magnoliopsida</taxon>
        <taxon>Liliopsida</taxon>
        <taxon>Poales</taxon>
        <taxon>Poaceae</taxon>
        <taxon>BOP clade</taxon>
        <taxon>Oryzoideae</taxon>
        <taxon>Oryzeae</taxon>
        <taxon>Oryzinae</taxon>
        <taxon>Leersia</taxon>
    </lineage>
</organism>
<dbReference type="Gramene" id="LPERR06G10710.1">
    <property type="protein sequence ID" value="LPERR06G10710.1"/>
    <property type="gene ID" value="LPERR06G10710"/>
</dbReference>
<dbReference type="HOGENOM" id="CLU_005738_0_0_1"/>
<dbReference type="InterPro" id="IPR032799">
    <property type="entry name" value="TAXi_C"/>
</dbReference>
<sequence>MGLTTVDQSSGILDLSRDSHSLASRAPSSPDTVAFTYCLPSSHDATGFLSIAATRPELTGADVTYADLQSSATHPTRYVVKLAGIGLGGPDLEIPRAALAGAECDSLLDLHVTFTYLRPEIYSILRDGFRGRMSGYRAAPPVGELDTCYDFSGLTFYLVPTVILRLEGGVSLELGLDQMMYFPDHGNFFSVGCLAFAAAPSGATAVAVIGTLAQASTEVVYDVSGGKIGFVPFRC</sequence>
<feature type="domain" description="Peptidase A1" evidence="2">
    <location>
        <begin position="1"/>
        <end position="231"/>
    </location>
</feature>
<evidence type="ECO:0000256" key="1">
    <source>
        <dbReference type="ARBA" id="ARBA00007447"/>
    </source>
</evidence>
<dbReference type="InterPro" id="IPR033121">
    <property type="entry name" value="PEPTIDASE_A1"/>
</dbReference>
<dbReference type="PANTHER" id="PTHR13683:SF638">
    <property type="entry name" value="ASPARTIC PROTEINASE NEPENTHESIN-2"/>
    <property type="match status" value="1"/>
</dbReference>
<reference evidence="3" key="3">
    <citation type="submission" date="2015-04" db="UniProtKB">
        <authorList>
            <consortium name="EnsemblPlants"/>
        </authorList>
    </citation>
    <scope>IDENTIFICATION</scope>
</reference>
<comment type="similarity">
    <text evidence="1">Belongs to the peptidase A1 family.</text>
</comment>
<dbReference type="Proteomes" id="UP000032180">
    <property type="component" value="Chromosome 6"/>
</dbReference>
<dbReference type="STRING" id="77586.A0A0D9WPN5"/>
<reference evidence="4" key="2">
    <citation type="submission" date="2013-12" db="EMBL/GenBank/DDBJ databases">
        <authorList>
            <person name="Yu Y."/>
            <person name="Lee S."/>
            <person name="de Baynast K."/>
            <person name="Wissotski M."/>
            <person name="Liu L."/>
            <person name="Talag J."/>
            <person name="Goicoechea J."/>
            <person name="Angelova A."/>
            <person name="Jetty R."/>
            <person name="Kudrna D."/>
            <person name="Golser W."/>
            <person name="Rivera L."/>
            <person name="Zhang J."/>
            <person name="Wing R."/>
        </authorList>
    </citation>
    <scope>NUCLEOTIDE SEQUENCE</scope>
</reference>
<name>A0A0D9WPN5_9ORYZ</name>
<accession>A0A0D9WPN5</accession>
<dbReference type="eggNOG" id="KOG1339">
    <property type="taxonomic scope" value="Eukaryota"/>
</dbReference>
<dbReference type="GO" id="GO:0006508">
    <property type="term" value="P:proteolysis"/>
    <property type="evidence" value="ECO:0007669"/>
    <property type="project" value="InterPro"/>
</dbReference>
<dbReference type="Pfam" id="PF14541">
    <property type="entry name" value="TAXi_C"/>
    <property type="match status" value="1"/>
</dbReference>
<proteinExistence type="inferred from homology"/>
<evidence type="ECO:0000313" key="4">
    <source>
        <dbReference type="Proteomes" id="UP000032180"/>
    </source>
</evidence>
<evidence type="ECO:0000259" key="2">
    <source>
        <dbReference type="PROSITE" id="PS51767"/>
    </source>
</evidence>
<dbReference type="PROSITE" id="PS51767">
    <property type="entry name" value="PEPTIDASE_A1"/>
    <property type="match status" value="1"/>
</dbReference>
<dbReference type="SUPFAM" id="SSF50630">
    <property type="entry name" value="Acid proteases"/>
    <property type="match status" value="1"/>
</dbReference>
<dbReference type="GO" id="GO:0004190">
    <property type="term" value="F:aspartic-type endopeptidase activity"/>
    <property type="evidence" value="ECO:0007669"/>
    <property type="project" value="InterPro"/>
</dbReference>
<dbReference type="Gene3D" id="2.40.70.10">
    <property type="entry name" value="Acid Proteases"/>
    <property type="match status" value="1"/>
</dbReference>
<dbReference type="AlphaFoldDB" id="A0A0D9WPN5"/>
<dbReference type="InterPro" id="IPR021109">
    <property type="entry name" value="Peptidase_aspartic_dom_sf"/>
</dbReference>
<protein>
    <recommendedName>
        <fullName evidence="2">Peptidase A1 domain-containing protein</fullName>
    </recommendedName>
</protein>
<reference evidence="3 4" key="1">
    <citation type="submission" date="2012-08" db="EMBL/GenBank/DDBJ databases">
        <title>Oryza genome evolution.</title>
        <authorList>
            <person name="Wing R.A."/>
        </authorList>
    </citation>
    <scope>NUCLEOTIDE SEQUENCE</scope>
</reference>
<keyword evidence="4" id="KW-1185">Reference proteome</keyword>